<dbReference type="Pfam" id="PF04427">
    <property type="entry name" value="Brix"/>
    <property type="match status" value="1"/>
</dbReference>
<dbReference type="PROSITE" id="PS50833">
    <property type="entry name" value="BRIX"/>
    <property type="match status" value="1"/>
</dbReference>
<proteinExistence type="inferred from homology"/>
<keyword evidence="3" id="KW-0690">Ribosome biogenesis</keyword>
<evidence type="ECO:0000256" key="1">
    <source>
        <dbReference type="ARBA" id="ARBA00004604"/>
    </source>
</evidence>
<sequence>MAKCPNGPSVKFLVNAVHTMEEFKLTGNHLKGLRPILTFSSNFYRQPHWKLLKEMFIQMAICGFVITRFVTTHTIVNFLHCECCSLEDMTLYGPSLAIAKSALGASFCPRSRLLGLTRIRSLEKKQKAGKYTKKVKAKTREMHQLSNPLEVDEFADM</sequence>
<organism evidence="6 7">
    <name type="scientific">Datura stramonium</name>
    <name type="common">Jimsonweed</name>
    <name type="synonym">Common thornapple</name>
    <dbReference type="NCBI Taxonomy" id="4076"/>
    <lineage>
        <taxon>Eukaryota</taxon>
        <taxon>Viridiplantae</taxon>
        <taxon>Streptophyta</taxon>
        <taxon>Embryophyta</taxon>
        <taxon>Tracheophyta</taxon>
        <taxon>Spermatophyta</taxon>
        <taxon>Magnoliopsida</taxon>
        <taxon>eudicotyledons</taxon>
        <taxon>Gunneridae</taxon>
        <taxon>Pentapetalae</taxon>
        <taxon>asterids</taxon>
        <taxon>lamiids</taxon>
        <taxon>Solanales</taxon>
        <taxon>Solanaceae</taxon>
        <taxon>Solanoideae</taxon>
        <taxon>Datureae</taxon>
        <taxon>Datura</taxon>
    </lineage>
</organism>
<comment type="similarity">
    <text evidence="2">Belongs to the BRX1 family.</text>
</comment>
<reference evidence="6 7" key="1">
    <citation type="journal article" date="2021" name="BMC Genomics">
        <title>Datura genome reveals duplications of psychoactive alkaloid biosynthetic genes and high mutation rate following tissue culture.</title>
        <authorList>
            <person name="Rajewski A."/>
            <person name="Carter-House D."/>
            <person name="Stajich J."/>
            <person name="Litt A."/>
        </authorList>
    </citation>
    <scope>NUCLEOTIDE SEQUENCE [LARGE SCALE GENOMIC DNA]</scope>
    <source>
        <strain evidence="6">AR-01</strain>
    </source>
</reference>
<dbReference type="InterPro" id="IPR026532">
    <property type="entry name" value="BRX1"/>
</dbReference>
<comment type="caution">
    <text evidence="6">The sequence shown here is derived from an EMBL/GenBank/DDBJ whole genome shotgun (WGS) entry which is preliminary data.</text>
</comment>
<dbReference type="PANTHER" id="PTHR13634">
    <property type="entry name" value="RIBOSOME BIOGENESIS PROTEIN BRIX"/>
    <property type="match status" value="1"/>
</dbReference>
<name>A0ABS8TCY3_DATST</name>
<dbReference type="Proteomes" id="UP000823775">
    <property type="component" value="Unassembled WGS sequence"/>
</dbReference>
<accession>A0ABS8TCY3</accession>
<feature type="domain" description="Brix" evidence="5">
    <location>
        <begin position="1"/>
        <end position="109"/>
    </location>
</feature>
<comment type="subcellular location">
    <subcellularLocation>
        <location evidence="1">Nucleus</location>
        <location evidence="1">Nucleolus</location>
    </subcellularLocation>
</comment>
<evidence type="ECO:0000259" key="5">
    <source>
        <dbReference type="PROSITE" id="PS50833"/>
    </source>
</evidence>
<keyword evidence="7" id="KW-1185">Reference proteome</keyword>
<evidence type="ECO:0000313" key="7">
    <source>
        <dbReference type="Proteomes" id="UP000823775"/>
    </source>
</evidence>
<dbReference type="PANTHER" id="PTHR13634:SF0">
    <property type="entry name" value="RIBOSOME BIOGENESIS PROTEIN BRX1 HOMOLOG"/>
    <property type="match status" value="1"/>
</dbReference>
<evidence type="ECO:0000256" key="2">
    <source>
        <dbReference type="ARBA" id="ARBA00006369"/>
    </source>
</evidence>
<dbReference type="EMBL" id="JACEIK010001361">
    <property type="protein sequence ID" value="MCD7468676.1"/>
    <property type="molecule type" value="Genomic_DNA"/>
</dbReference>
<dbReference type="InterPro" id="IPR007109">
    <property type="entry name" value="Brix"/>
</dbReference>
<keyword evidence="4" id="KW-0539">Nucleus</keyword>
<protein>
    <recommendedName>
        <fullName evidence="5">Brix domain-containing protein</fullName>
    </recommendedName>
</protein>
<evidence type="ECO:0000256" key="4">
    <source>
        <dbReference type="ARBA" id="ARBA00023242"/>
    </source>
</evidence>
<evidence type="ECO:0000256" key="3">
    <source>
        <dbReference type="ARBA" id="ARBA00022517"/>
    </source>
</evidence>
<gene>
    <name evidence="6" type="ORF">HAX54_007068</name>
</gene>
<evidence type="ECO:0000313" key="6">
    <source>
        <dbReference type="EMBL" id="MCD7468676.1"/>
    </source>
</evidence>